<dbReference type="Proteomes" id="UP000275925">
    <property type="component" value="Unassembled WGS sequence"/>
</dbReference>
<keyword evidence="2" id="KW-1185">Reference proteome</keyword>
<comment type="caution">
    <text evidence="1">The sequence shown here is derived from an EMBL/GenBank/DDBJ whole genome shotgun (WGS) entry which is preliminary data.</text>
</comment>
<name>A0A388TIN4_9BACT</name>
<evidence type="ECO:0000313" key="1">
    <source>
        <dbReference type="EMBL" id="GBR77099.1"/>
    </source>
</evidence>
<dbReference type="AlphaFoldDB" id="A0A388TIN4"/>
<protein>
    <submittedName>
        <fullName evidence="1">Uncharacterized protein</fullName>
    </submittedName>
</protein>
<reference evidence="1 2" key="1">
    <citation type="journal article" date="2019" name="ISME J.">
        <title>Genome analyses of uncultured TG2/ZB3 bacteria in 'Margulisbacteria' specifically attached to ectosymbiotic spirochetes of protists in the termite gut.</title>
        <authorList>
            <person name="Utami Y.D."/>
            <person name="Kuwahara H."/>
            <person name="Igai K."/>
            <person name="Murakami T."/>
            <person name="Sugaya K."/>
            <person name="Morikawa T."/>
            <person name="Nagura Y."/>
            <person name="Yuki M."/>
            <person name="Deevong P."/>
            <person name="Inoue T."/>
            <person name="Kihara K."/>
            <person name="Lo N."/>
            <person name="Yamada A."/>
            <person name="Ohkuma M."/>
            <person name="Hongoh Y."/>
        </authorList>
    </citation>
    <scope>NUCLEOTIDE SEQUENCE [LARGE SCALE GENOMIC DNA]</scope>
    <source>
        <strain evidence="1">NkOx7-02</strain>
    </source>
</reference>
<proteinExistence type="predicted"/>
<gene>
    <name evidence="1" type="ORF">NO2_1544</name>
</gene>
<organism evidence="1 2">
    <name type="scientific">Candidatus Termititenax persephonae</name>
    <dbReference type="NCBI Taxonomy" id="2218525"/>
    <lineage>
        <taxon>Bacteria</taxon>
        <taxon>Bacillati</taxon>
        <taxon>Candidatus Margulisiibacteriota</taxon>
        <taxon>Candidatus Termititenacia</taxon>
        <taxon>Candidatus Termititenacales</taxon>
        <taxon>Candidatus Termititenacaceae</taxon>
        <taxon>Candidatus Termititenax</taxon>
    </lineage>
</organism>
<dbReference type="EMBL" id="BGZO01000104">
    <property type="protein sequence ID" value="GBR77099.1"/>
    <property type="molecule type" value="Genomic_DNA"/>
</dbReference>
<evidence type="ECO:0000313" key="2">
    <source>
        <dbReference type="Proteomes" id="UP000275925"/>
    </source>
</evidence>
<accession>A0A388TIN4</accession>
<sequence>MSSITSAQQFYAVSCGDFIINKNAQNPSEAKFYQQHQAADLDGNGVTYDDYLLFLQKNNQYQPSAHQIESAKSYAYLKYITFFGDAFFGEISPTSGAKYQDIPISFFTTYDSAG</sequence>